<gene>
    <name evidence="6" type="primary">LOC106465300</name>
</gene>
<dbReference type="SUPFAM" id="SSF48065">
    <property type="entry name" value="DBL homology domain (DH-domain)"/>
    <property type="match status" value="1"/>
</dbReference>
<dbReference type="PANTHER" id="PTHR12877">
    <property type="entry name" value="RHO GUANINE NUCLEOTIDE EXCHANGE FACTOR"/>
    <property type="match status" value="1"/>
</dbReference>
<feature type="coiled-coil region" evidence="2">
    <location>
        <begin position="359"/>
        <end position="386"/>
    </location>
</feature>
<dbReference type="InterPro" id="IPR039919">
    <property type="entry name" value="ARHGEF10/ARHGEF17"/>
</dbReference>
<dbReference type="PROSITE" id="PS50010">
    <property type="entry name" value="DH_2"/>
    <property type="match status" value="1"/>
</dbReference>
<dbReference type="PANTHER" id="PTHR12877:SF7">
    <property type="entry name" value="RHO GUANINE NUCLEOTIDE EXCHANGE FACTOR 10-LIKE PROTEIN"/>
    <property type="match status" value="1"/>
</dbReference>
<keyword evidence="5" id="KW-1185">Reference proteome</keyword>
<evidence type="ECO:0000256" key="3">
    <source>
        <dbReference type="SAM" id="MobiDB-lite"/>
    </source>
</evidence>
<dbReference type="Proteomes" id="UP000694941">
    <property type="component" value="Unplaced"/>
</dbReference>
<evidence type="ECO:0000256" key="1">
    <source>
        <dbReference type="ARBA" id="ARBA00022658"/>
    </source>
</evidence>
<keyword evidence="2" id="KW-0175">Coiled coil</keyword>
<feature type="compositionally biased region" description="Basic and acidic residues" evidence="3">
    <location>
        <begin position="968"/>
        <end position="977"/>
    </location>
</feature>
<dbReference type="Gene3D" id="1.20.900.10">
    <property type="entry name" value="Dbl homology (DH) domain"/>
    <property type="match status" value="1"/>
</dbReference>
<accession>A0ABM1SZ16</accession>
<feature type="compositionally biased region" description="Low complexity" evidence="3">
    <location>
        <begin position="1119"/>
        <end position="1136"/>
    </location>
</feature>
<dbReference type="Pfam" id="PF00621">
    <property type="entry name" value="RhoGEF"/>
    <property type="match status" value="1"/>
</dbReference>
<reference evidence="6" key="1">
    <citation type="submission" date="2025-08" db="UniProtKB">
        <authorList>
            <consortium name="RefSeq"/>
        </authorList>
    </citation>
    <scope>IDENTIFICATION</scope>
    <source>
        <tissue evidence="6">Muscle</tissue>
    </source>
</reference>
<evidence type="ECO:0000313" key="6">
    <source>
        <dbReference type="RefSeq" id="XP_022248872.1"/>
    </source>
</evidence>
<dbReference type="Pfam" id="PF19056">
    <property type="entry name" value="WD40_2"/>
    <property type="match status" value="2"/>
</dbReference>
<sequence length="1200" mass="133294">MTYEMQLSAGDSMGGQKEAQHDLILDFERVHDGCQLPGGPTWPSSVLEVNPDDNIYEEVDLDQLGSEDGCRWGGGQQSASSGSEDSKEETSGVGLAARIMGKKKKKGKRTESWERSFFSMLVPIFEVKCRGSSSYSEPDVQFQALVEVKLPFTKSGGAFTRWFSTRKKEYDIERSMVVTNSNSFHGEETYYDIKLSKKQRPPLSLPPAPSCLSPEQDYKRPLEECSAPLVSPAKINIMFFRVEQILQCHTIFGIALSQCVREWDALEKIGDVFVASFSKAMVLDIYSDFINNFSLAMETAKQASKNKSAFADFLKVKQISSADRLSFFGLMVKPVQRFPQFILLLQDLLKHTPPGHHDRMSLQLALTQLESLAETLNERKRESEQHYAVREVLKHLNNKFSLKSIADTDHYLLRQDDVLQLEVDQHGLVVKSKGRQLFLLNDLLVCVSVVSKSSEGSHGGERFNLKWAVPLMDVEVQENVAPATRNLLASSERNRTSVSRGSGNGGTVQCVYDELSDLVHDLEIMSRISSLVASLRLNYSDLSLSLICGLSQNIQEKIRKKDEEITRLDSCCLQLSIPVKSNIAPKTHYAVVLERYEMIKETNPIEEFSDEKKIKSKISQIKQNKKKERQAADGGSQEDTNNTPAWDIPEQEKRPTSKMPLFAKTVPIFSALGSTEVKCGCYYTLDANSLSAVTYLWLCCTDGIKSYLVVMSVQPTLLQEIATFDLQEVQITAVEAVPALAEGLETVWLGTESRRIVVLSGSSPQSYQEVGVAVMPALAMHIRYHFERVFAGLSDGSIVVFQRSSSEEAWELRSPLMVNLGPDPITYLLPLGLALVCSAGRNVILLDGQTAEPQGATGSSFFSIPCCLPEFLRCFRDSNIRITVTSLLASRGLLWVGTNVGVILTVPLPRLEGVPIISGRTNVAYHGHHGPVTLLLSLLPRPAVSVPSNIREEEVGLDVVKPENQPPCHEKVQKQKSDSMIPPPFIRSHVAPARKSAADIHMSGAKTLPRGMNFHQPPTANTYLEDSNNVYGLYADLMNIHDYDRDSQERLHERLNQSDSDLAAFHLITLDRRLKQKTGRPRSWDLSNMAVSEDSDSSAACEPHQAGNLRGGGSTATNSKKISTLKSHHSSTSLSSADTRPPPIAETCISKYSARASRLVNQEKTVLTVTGGCGYINWKRAGEKQNEKKEAHIIMWEMKL</sequence>
<dbReference type="RefSeq" id="XP_022248872.1">
    <property type="nucleotide sequence ID" value="XM_022393164.1"/>
</dbReference>
<feature type="domain" description="DH" evidence="4">
    <location>
        <begin position="216"/>
        <end position="379"/>
    </location>
</feature>
<keyword evidence="1" id="KW-0344">Guanine-nucleotide releasing factor</keyword>
<protein>
    <submittedName>
        <fullName evidence="6">Rho guanine nucleotide exchange factor 10-like</fullName>
    </submittedName>
</protein>
<feature type="region of interest" description="Disordered" evidence="3">
    <location>
        <begin position="67"/>
        <end position="95"/>
    </location>
</feature>
<feature type="region of interest" description="Disordered" evidence="3">
    <location>
        <begin position="623"/>
        <end position="651"/>
    </location>
</feature>
<dbReference type="CDD" id="cd00160">
    <property type="entry name" value="RhoGEF"/>
    <property type="match status" value="1"/>
</dbReference>
<dbReference type="GeneID" id="106465300"/>
<dbReference type="InterPro" id="IPR035899">
    <property type="entry name" value="DBL_dom_sf"/>
</dbReference>
<dbReference type="InterPro" id="IPR000219">
    <property type="entry name" value="DH_dom"/>
</dbReference>
<feature type="region of interest" description="Disordered" evidence="3">
    <location>
        <begin position="1076"/>
        <end position="1144"/>
    </location>
</feature>
<evidence type="ECO:0000259" key="4">
    <source>
        <dbReference type="PROSITE" id="PS50010"/>
    </source>
</evidence>
<evidence type="ECO:0000313" key="5">
    <source>
        <dbReference type="Proteomes" id="UP000694941"/>
    </source>
</evidence>
<organism evidence="5 6">
    <name type="scientific">Limulus polyphemus</name>
    <name type="common">Atlantic horseshoe crab</name>
    <dbReference type="NCBI Taxonomy" id="6850"/>
    <lineage>
        <taxon>Eukaryota</taxon>
        <taxon>Metazoa</taxon>
        <taxon>Ecdysozoa</taxon>
        <taxon>Arthropoda</taxon>
        <taxon>Chelicerata</taxon>
        <taxon>Merostomata</taxon>
        <taxon>Xiphosura</taxon>
        <taxon>Limulidae</taxon>
        <taxon>Limulus</taxon>
    </lineage>
</organism>
<evidence type="ECO:0000256" key="2">
    <source>
        <dbReference type="SAM" id="Coils"/>
    </source>
</evidence>
<dbReference type="SMART" id="SM00325">
    <property type="entry name" value="RhoGEF"/>
    <property type="match status" value="1"/>
</dbReference>
<proteinExistence type="predicted"/>
<dbReference type="Pfam" id="PF19057">
    <property type="entry name" value="PH_19"/>
    <property type="match status" value="1"/>
</dbReference>
<feature type="region of interest" description="Disordered" evidence="3">
    <location>
        <begin position="962"/>
        <end position="982"/>
    </location>
</feature>
<name>A0ABM1SZ16_LIMPO</name>